<dbReference type="EMBL" id="AZIM01006246">
    <property type="protein sequence ID" value="ETE58813.1"/>
    <property type="molecule type" value="Genomic_DNA"/>
</dbReference>
<feature type="non-terminal residue" evidence="1">
    <location>
        <position position="130"/>
    </location>
</feature>
<dbReference type="OrthoDB" id="10608384at2759"/>
<evidence type="ECO:0000313" key="2">
    <source>
        <dbReference type="Proteomes" id="UP000018936"/>
    </source>
</evidence>
<proteinExistence type="predicted"/>
<protein>
    <submittedName>
        <fullName evidence="1">Uncharacterized protein</fullName>
    </submittedName>
</protein>
<keyword evidence="2" id="KW-1185">Reference proteome</keyword>
<dbReference type="Proteomes" id="UP000018936">
    <property type="component" value="Unassembled WGS sequence"/>
</dbReference>
<feature type="non-terminal residue" evidence="1">
    <location>
        <position position="1"/>
    </location>
</feature>
<dbReference type="AlphaFoldDB" id="V8NAY8"/>
<gene>
    <name evidence="1" type="ORF">L345_15464</name>
</gene>
<comment type="caution">
    <text evidence="1">The sequence shown here is derived from an EMBL/GenBank/DDBJ whole genome shotgun (WGS) entry which is preliminary data.</text>
</comment>
<sequence length="130" mass="14595">MAILNSSGRQTGIRGSLDFAGGRRSTAVQAIKNLILCAGYTEEFDALGLLGCWEMLLSPDSLFQAISHLAREKTIGMIFFSELLYHPEVGHHFTMRHILDVLHKWMTQPDALIQIFSLRGLGYLLQHPLE</sequence>
<reference evidence="1 2" key="1">
    <citation type="journal article" date="2013" name="Proc. Natl. Acad. Sci. U.S.A.">
        <title>The king cobra genome reveals dynamic gene evolution and adaptation in the snake venom system.</title>
        <authorList>
            <person name="Vonk F.J."/>
            <person name="Casewell N.R."/>
            <person name="Henkel C.V."/>
            <person name="Heimberg A.M."/>
            <person name="Jansen H.J."/>
            <person name="McCleary R.J."/>
            <person name="Kerkkamp H.M."/>
            <person name="Vos R.A."/>
            <person name="Guerreiro I."/>
            <person name="Calvete J.J."/>
            <person name="Wuster W."/>
            <person name="Woods A.E."/>
            <person name="Logan J.M."/>
            <person name="Harrison R.A."/>
            <person name="Castoe T.A."/>
            <person name="de Koning A.P."/>
            <person name="Pollock D.D."/>
            <person name="Yandell M."/>
            <person name="Calderon D."/>
            <person name="Renjifo C."/>
            <person name="Currier R.B."/>
            <person name="Salgado D."/>
            <person name="Pla D."/>
            <person name="Sanz L."/>
            <person name="Hyder A.S."/>
            <person name="Ribeiro J.M."/>
            <person name="Arntzen J.W."/>
            <person name="van den Thillart G.E."/>
            <person name="Boetzer M."/>
            <person name="Pirovano W."/>
            <person name="Dirks R.P."/>
            <person name="Spaink H.P."/>
            <person name="Duboule D."/>
            <person name="McGlinn E."/>
            <person name="Kini R.M."/>
            <person name="Richardson M.K."/>
        </authorList>
    </citation>
    <scope>NUCLEOTIDE SEQUENCE</scope>
    <source>
        <tissue evidence="1">Blood</tissue>
    </source>
</reference>
<accession>V8NAY8</accession>
<name>V8NAY8_OPHHA</name>
<organism evidence="1 2">
    <name type="scientific">Ophiophagus hannah</name>
    <name type="common">King cobra</name>
    <name type="synonym">Naja hannah</name>
    <dbReference type="NCBI Taxonomy" id="8665"/>
    <lineage>
        <taxon>Eukaryota</taxon>
        <taxon>Metazoa</taxon>
        <taxon>Chordata</taxon>
        <taxon>Craniata</taxon>
        <taxon>Vertebrata</taxon>
        <taxon>Euteleostomi</taxon>
        <taxon>Lepidosauria</taxon>
        <taxon>Squamata</taxon>
        <taxon>Bifurcata</taxon>
        <taxon>Unidentata</taxon>
        <taxon>Episquamata</taxon>
        <taxon>Toxicofera</taxon>
        <taxon>Serpentes</taxon>
        <taxon>Colubroidea</taxon>
        <taxon>Elapidae</taxon>
        <taxon>Elapinae</taxon>
        <taxon>Ophiophagus</taxon>
    </lineage>
</organism>
<evidence type="ECO:0000313" key="1">
    <source>
        <dbReference type="EMBL" id="ETE58813.1"/>
    </source>
</evidence>